<dbReference type="PANTHER" id="PTHR48154">
    <property type="entry name" value="PROTEIN, PUTATIVE-RELATED"/>
    <property type="match status" value="1"/>
</dbReference>
<keyword evidence="3" id="KW-1185">Reference proteome</keyword>
<dbReference type="OrthoDB" id="983711at2759"/>
<proteinExistence type="predicted"/>
<gene>
    <name evidence="2" type="ORF">CR513_55115</name>
</gene>
<evidence type="ECO:0000313" key="2">
    <source>
        <dbReference type="EMBL" id="RDX66147.1"/>
    </source>
</evidence>
<dbReference type="Proteomes" id="UP000257109">
    <property type="component" value="Unassembled WGS sequence"/>
</dbReference>
<dbReference type="PANTHER" id="PTHR48154:SF1">
    <property type="entry name" value="PROTEIN, PUTATIVE-RELATED"/>
    <property type="match status" value="1"/>
</dbReference>
<evidence type="ECO:0000259" key="1">
    <source>
        <dbReference type="Pfam" id="PF24924"/>
    </source>
</evidence>
<dbReference type="AlphaFoldDB" id="A0A371EJB6"/>
<comment type="caution">
    <text evidence="2">The sequence shown here is derived from an EMBL/GenBank/DDBJ whole genome shotgun (WGS) entry which is preliminary data.</text>
</comment>
<dbReference type="EMBL" id="QJKJ01013573">
    <property type="protein sequence ID" value="RDX66147.1"/>
    <property type="molecule type" value="Genomic_DNA"/>
</dbReference>
<feature type="domain" description="DUF7745" evidence="1">
    <location>
        <begin position="66"/>
        <end position="267"/>
    </location>
</feature>
<organism evidence="2 3">
    <name type="scientific">Mucuna pruriens</name>
    <name type="common">Velvet bean</name>
    <name type="synonym">Dolichos pruriens</name>
    <dbReference type="NCBI Taxonomy" id="157652"/>
    <lineage>
        <taxon>Eukaryota</taxon>
        <taxon>Viridiplantae</taxon>
        <taxon>Streptophyta</taxon>
        <taxon>Embryophyta</taxon>
        <taxon>Tracheophyta</taxon>
        <taxon>Spermatophyta</taxon>
        <taxon>Magnoliopsida</taxon>
        <taxon>eudicotyledons</taxon>
        <taxon>Gunneridae</taxon>
        <taxon>Pentapetalae</taxon>
        <taxon>rosids</taxon>
        <taxon>fabids</taxon>
        <taxon>Fabales</taxon>
        <taxon>Fabaceae</taxon>
        <taxon>Papilionoideae</taxon>
        <taxon>50 kb inversion clade</taxon>
        <taxon>NPAAA clade</taxon>
        <taxon>indigoferoid/millettioid clade</taxon>
        <taxon>Phaseoleae</taxon>
        <taxon>Mucuna</taxon>
    </lineage>
</organism>
<evidence type="ECO:0000313" key="3">
    <source>
        <dbReference type="Proteomes" id="UP000257109"/>
    </source>
</evidence>
<reference evidence="2" key="1">
    <citation type="submission" date="2018-05" db="EMBL/GenBank/DDBJ databases">
        <title>Draft genome of Mucuna pruriens seed.</title>
        <authorList>
            <person name="Nnadi N.E."/>
            <person name="Vos R."/>
            <person name="Hasami M.H."/>
            <person name="Devisetty U.K."/>
            <person name="Aguiy J.C."/>
        </authorList>
    </citation>
    <scope>NUCLEOTIDE SEQUENCE [LARGE SCALE GENOMIC DNA]</scope>
    <source>
        <strain evidence="2">JCA_2017</strain>
    </source>
</reference>
<sequence length="272" mass="31837">MTLSIAYKRHRNEELGVKRILSEGRKISRSKKLEVKENVATDGDSTKDWLGKLDTEPKSCIPSRLRPLTSNPSDTRRRTFEGRYENLLNIPKVEVQPAVLSTLTEYYDLPLRCFTFKDFQLAPTLEEYERLLGLLLAKGHYPSWALVAKLLRVSELEIMKKKRNRNNLEGIQRIYLEERLHQLLREEDWPAFIDVYGLLVYGIILFPHLEDYIDLVTVDTFLAKKDRGENLVIAVLANTYYTLNYYYMKNEKSLRCCTPLLYLWMIAPPLSQ</sequence>
<dbReference type="Pfam" id="PF24924">
    <property type="entry name" value="DUF7745"/>
    <property type="match status" value="1"/>
</dbReference>
<protein>
    <recommendedName>
        <fullName evidence="1">DUF7745 domain-containing protein</fullName>
    </recommendedName>
</protein>
<feature type="non-terminal residue" evidence="2">
    <location>
        <position position="1"/>
    </location>
</feature>
<dbReference type="InterPro" id="IPR056647">
    <property type="entry name" value="DUF7745"/>
</dbReference>
<name>A0A371EJB6_MUCPR</name>
<accession>A0A371EJB6</accession>